<dbReference type="PRINTS" id="PR00111">
    <property type="entry name" value="ABHYDROLASE"/>
</dbReference>
<dbReference type="InterPro" id="IPR000073">
    <property type="entry name" value="AB_hydrolase_1"/>
</dbReference>
<dbReference type="PANTHER" id="PTHR43798">
    <property type="entry name" value="MONOACYLGLYCEROL LIPASE"/>
    <property type="match status" value="1"/>
</dbReference>
<proteinExistence type="predicted"/>
<protein>
    <submittedName>
        <fullName evidence="2">Unannotated protein</fullName>
    </submittedName>
</protein>
<accession>A0A6J6UC42</accession>
<dbReference type="InterPro" id="IPR050266">
    <property type="entry name" value="AB_hydrolase_sf"/>
</dbReference>
<dbReference type="SUPFAM" id="SSF53474">
    <property type="entry name" value="alpha/beta-Hydrolases"/>
    <property type="match status" value="1"/>
</dbReference>
<sequence length="265" mass="28813">MTIEQVDLAIPAYGGALDIHVTQLGAGPSIVYFHPADGFNVDPFVLDLAERYTVYAPHFPGTAPSDPYAIHAVRSLWEVVLAYQEVLSSLGIERPVAIGQSFGGMMAAELAATFPGIFERMVLLDPIGLWNDDYPVVNWTAASPADMPALLFHDPGAPDALAALALPDDPEEMIESLSRADWSIGCTARFIWPIPDKGLARRLHRITTPTLVVWGENDRLCPVAYADDFVAGVPHSTKVIIPQCGHIPQVERRVELHAALARFLG</sequence>
<dbReference type="Pfam" id="PF00561">
    <property type="entry name" value="Abhydrolase_1"/>
    <property type="match status" value="1"/>
</dbReference>
<dbReference type="PANTHER" id="PTHR43798:SF33">
    <property type="entry name" value="HYDROLASE, PUTATIVE (AFU_ORTHOLOGUE AFUA_2G14860)-RELATED"/>
    <property type="match status" value="1"/>
</dbReference>
<feature type="domain" description="AB hydrolase-1" evidence="1">
    <location>
        <begin position="47"/>
        <end position="251"/>
    </location>
</feature>
<name>A0A6J6UC42_9ZZZZ</name>
<evidence type="ECO:0000313" key="2">
    <source>
        <dbReference type="EMBL" id="CAB4756694.1"/>
    </source>
</evidence>
<reference evidence="2" key="1">
    <citation type="submission" date="2020-05" db="EMBL/GenBank/DDBJ databases">
        <authorList>
            <person name="Chiriac C."/>
            <person name="Salcher M."/>
            <person name="Ghai R."/>
            <person name="Kavagutti S V."/>
        </authorList>
    </citation>
    <scope>NUCLEOTIDE SEQUENCE</scope>
</reference>
<dbReference type="GO" id="GO:0016020">
    <property type="term" value="C:membrane"/>
    <property type="evidence" value="ECO:0007669"/>
    <property type="project" value="TreeGrafter"/>
</dbReference>
<evidence type="ECO:0000259" key="1">
    <source>
        <dbReference type="Pfam" id="PF00561"/>
    </source>
</evidence>
<dbReference type="EMBL" id="CAEZYW010000295">
    <property type="protein sequence ID" value="CAB4756694.1"/>
    <property type="molecule type" value="Genomic_DNA"/>
</dbReference>
<dbReference type="Gene3D" id="3.40.50.1820">
    <property type="entry name" value="alpha/beta hydrolase"/>
    <property type="match status" value="1"/>
</dbReference>
<dbReference type="InterPro" id="IPR029058">
    <property type="entry name" value="AB_hydrolase_fold"/>
</dbReference>
<dbReference type="AlphaFoldDB" id="A0A6J6UC42"/>
<gene>
    <name evidence="2" type="ORF">UFOPK2786_01596</name>
</gene>
<organism evidence="2">
    <name type="scientific">freshwater metagenome</name>
    <dbReference type="NCBI Taxonomy" id="449393"/>
    <lineage>
        <taxon>unclassified sequences</taxon>
        <taxon>metagenomes</taxon>
        <taxon>ecological metagenomes</taxon>
    </lineage>
</organism>